<gene>
    <name evidence="1" type="ORF">CU097_015066</name>
</gene>
<name>A0A367K565_RHIAZ</name>
<accession>A0A367K565</accession>
<reference evidence="1 2" key="1">
    <citation type="journal article" date="2018" name="G3 (Bethesda)">
        <title>Phylogenetic and Phylogenomic Definition of Rhizopus Species.</title>
        <authorList>
            <person name="Gryganskyi A.P."/>
            <person name="Golan J."/>
            <person name="Dolatabadi S."/>
            <person name="Mondo S."/>
            <person name="Robb S."/>
            <person name="Idnurm A."/>
            <person name="Muszewska A."/>
            <person name="Steczkiewicz K."/>
            <person name="Masonjones S."/>
            <person name="Liao H.L."/>
            <person name="Gajdeczka M.T."/>
            <person name="Anike F."/>
            <person name="Vuek A."/>
            <person name="Anishchenko I.M."/>
            <person name="Voigt K."/>
            <person name="de Hoog G.S."/>
            <person name="Smith M.E."/>
            <person name="Heitman J."/>
            <person name="Vilgalys R."/>
            <person name="Stajich J.E."/>
        </authorList>
    </citation>
    <scope>NUCLEOTIDE SEQUENCE [LARGE SCALE GENOMIC DNA]</scope>
    <source>
        <strain evidence="1 2">CBS 357.93</strain>
    </source>
</reference>
<dbReference type="Proteomes" id="UP000252139">
    <property type="component" value="Unassembled WGS sequence"/>
</dbReference>
<comment type="caution">
    <text evidence="1">The sequence shown here is derived from an EMBL/GenBank/DDBJ whole genome shotgun (WGS) entry which is preliminary data.</text>
</comment>
<evidence type="ECO:0000313" key="1">
    <source>
        <dbReference type="EMBL" id="RCH97300.1"/>
    </source>
</evidence>
<dbReference type="AlphaFoldDB" id="A0A367K565"/>
<keyword evidence="2" id="KW-1185">Reference proteome</keyword>
<protein>
    <submittedName>
        <fullName evidence="1">Uncharacterized protein</fullName>
    </submittedName>
</protein>
<feature type="non-terminal residue" evidence="1">
    <location>
        <position position="1"/>
    </location>
</feature>
<organism evidence="1 2">
    <name type="scientific">Rhizopus azygosporus</name>
    <name type="common">Rhizopus microsporus var. azygosporus</name>
    <dbReference type="NCBI Taxonomy" id="86630"/>
    <lineage>
        <taxon>Eukaryota</taxon>
        <taxon>Fungi</taxon>
        <taxon>Fungi incertae sedis</taxon>
        <taxon>Mucoromycota</taxon>
        <taxon>Mucoromycotina</taxon>
        <taxon>Mucoromycetes</taxon>
        <taxon>Mucorales</taxon>
        <taxon>Mucorineae</taxon>
        <taxon>Rhizopodaceae</taxon>
        <taxon>Rhizopus</taxon>
    </lineage>
</organism>
<evidence type="ECO:0000313" key="2">
    <source>
        <dbReference type="Proteomes" id="UP000252139"/>
    </source>
</evidence>
<dbReference type="EMBL" id="PJQL01000289">
    <property type="protein sequence ID" value="RCH97300.1"/>
    <property type="molecule type" value="Genomic_DNA"/>
</dbReference>
<sequence length="61" mass="7269">RELPDYRATTENHFALSVLPTVKSYFDLQQHLQKLKSYILKIHSDNCTALRYSHKAKERHQ</sequence>
<proteinExistence type="predicted"/>